<reference evidence="1" key="1">
    <citation type="submission" date="2015-10" db="EMBL/GenBank/DDBJ databases">
        <title>Description of Candidatus Tenderia electrophaga gen. nov, sp. nov., an Uncultivated Electroautotroph from a Biocathode Enrichment.</title>
        <authorList>
            <person name="Eddie B.J."/>
            <person name="Malanoski A.P."/>
            <person name="Wang Z."/>
            <person name="Hall R.J."/>
            <person name="Oh S.D."/>
            <person name="Heiner C."/>
            <person name="Lin B."/>
            <person name="Strycharz-Glaven S.M."/>
        </authorList>
    </citation>
    <scope>NUCLEOTIDE SEQUENCE [LARGE SCALE GENOMIC DNA]</scope>
    <source>
        <strain evidence="1">NRL1</strain>
    </source>
</reference>
<dbReference type="EMBL" id="CP013099">
    <property type="protein sequence ID" value="ALP52950.1"/>
    <property type="molecule type" value="Genomic_DNA"/>
</dbReference>
<organism evidence="1 2">
    <name type="scientific">Candidatus Tenderia electrophaga</name>
    <dbReference type="NCBI Taxonomy" id="1748243"/>
    <lineage>
        <taxon>Bacteria</taxon>
        <taxon>Pseudomonadati</taxon>
        <taxon>Pseudomonadota</taxon>
        <taxon>Gammaproteobacteria</taxon>
        <taxon>Candidatus Tenderiales</taxon>
        <taxon>Candidatus Tenderiaceae</taxon>
        <taxon>Candidatus Tenderia</taxon>
    </lineage>
</organism>
<dbReference type="KEGG" id="tee:Tel_07165"/>
<evidence type="ECO:0000313" key="1">
    <source>
        <dbReference type="EMBL" id="ALP52950.1"/>
    </source>
</evidence>
<protein>
    <submittedName>
        <fullName evidence="1">Uncharacterized protein</fullName>
    </submittedName>
</protein>
<dbReference type="Gene3D" id="1.10.645.10">
    <property type="entry name" value="Cytochrome-c3 Hydrogenase, chain B"/>
    <property type="match status" value="1"/>
</dbReference>
<dbReference type="Proteomes" id="UP000055136">
    <property type="component" value="Chromosome"/>
</dbReference>
<dbReference type="SUPFAM" id="SSF56762">
    <property type="entry name" value="HydB/Nqo4-like"/>
    <property type="match status" value="1"/>
</dbReference>
<gene>
    <name evidence="1" type="ORF">Tel_07165</name>
</gene>
<proteinExistence type="predicted"/>
<dbReference type="STRING" id="1748243.Tel_07165"/>
<keyword evidence="2" id="KW-1185">Reference proteome</keyword>
<name>A0A0S2TCQ6_9GAMM</name>
<evidence type="ECO:0000313" key="2">
    <source>
        <dbReference type="Proteomes" id="UP000055136"/>
    </source>
</evidence>
<accession>A0A0S2TCQ6</accession>
<dbReference type="InterPro" id="IPR029014">
    <property type="entry name" value="NiFe-Hase_large"/>
</dbReference>
<dbReference type="AlphaFoldDB" id="A0A0S2TCQ6"/>
<sequence>MAFYKLNSVIRMDRIHISQGEAARGPMLHWVRLENERIVEYHISAPTEWRRRAGRCGYLKMKRHCDCRPRWLDAIDPCVAYELRLH</sequence>